<feature type="domain" description="Copper amine oxidase-like N-terminal" evidence="2">
    <location>
        <begin position="57"/>
        <end position="98"/>
    </location>
</feature>
<comment type="caution">
    <text evidence="3">The sequence shown here is derived from an EMBL/GenBank/DDBJ whole genome shotgun (WGS) entry which is preliminary data.</text>
</comment>
<sequence length="393" mass="43904">MRKSIKVLLSLVLIMTLSATVSASSLIREIAGKEDKGIIVKYNNQFQDLKDDNGNFVYPVVINDSPYLPVRAISEILNANITWDGKTKTIFITENSNKKDLDKCNLSKTKKGMLTFNGETINCYLEAKFEDNKCSCTATTDKDVDICVIVKATRDESGDTMLSNESDYADTRSGSNTLTFEDYDNAKAWAKFTKGDKSIELSIDKYPLLSTTLSANELIRDITGKENKEITVNYNNKVQDLKDANGNPVYPVVINDSTYFPVKAISEMSGADITWDTESKTIFITENGIKKDLDKCKKGSMIVNGEIINCYLEAEFDENQCSCTATTDEDVDKIWIILKAKDGSGTQTLETEKANIRDISRTMMLEGFKNGKAWAKFFKGDKSIELIIEKKSL</sequence>
<organism evidence="3 4">
    <name type="scientific">Vallitalea longa</name>
    <dbReference type="NCBI Taxonomy" id="2936439"/>
    <lineage>
        <taxon>Bacteria</taxon>
        <taxon>Bacillati</taxon>
        <taxon>Bacillota</taxon>
        <taxon>Clostridia</taxon>
        <taxon>Lachnospirales</taxon>
        <taxon>Vallitaleaceae</taxon>
        <taxon>Vallitalea</taxon>
    </lineage>
</organism>
<protein>
    <recommendedName>
        <fullName evidence="2">Copper amine oxidase-like N-terminal domain-containing protein</fullName>
    </recommendedName>
</protein>
<gene>
    <name evidence="3" type="ORF">SH1V18_30780</name>
</gene>
<dbReference type="InterPro" id="IPR012854">
    <property type="entry name" value="Cu_amine_oxidase-like_N"/>
</dbReference>
<keyword evidence="4" id="KW-1185">Reference proteome</keyword>
<name>A0A9W5YG64_9FIRM</name>
<dbReference type="InterPro" id="IPR036582">
    <property type="entry name" value="Mao_N_sf"/>
</dbReference>
<feature type="domain" description="Copper amine oxidase-like N-terminal" evidence="2">
    <location>
        <begin position="249"/>
        <end position="314"/>
    </location>
</feature>
<dbReference type="AlphaFoldDB" id="A0A9W5YG64"/>
<feature type="signal peptide" evidence="1">
    <location>
        <begin position="1"/>
        <end position="23"/>
    </location>
</feature>
<accession>A0A9W5YG64</accession>
<dbReference type="SUPFAM" id="SSF55383">
    <property type="entry name" value="Copper amine oxidase, domain N"/>
    <property type="match status" value="1"/>
</dbReference>
<evidence type="ECO:0000313" key="3">
    <source>
        <dbReference type="EMBL" id="GKX30598.1"/>
    </source>
</evidence>
<keyword evidence="1" id="KW-0732">Signal</keyword>
<evidence type="ECO:0000313" key="4">
    <source>
        <dbReference type="Proteomes" id="UP001144256"/>
    </source>
</evidence>
<feature type="chain" id="PRO_5040886586" description="Copper amine oxidase-like N-terminal domain-containing protein" evidence="1">
    <location>
        <begin position="24"/>
        <end position="393"/>
    </location>
</feature>
<reference evidence="3" key="1">
    <citation type="submission" date="2022-06" db="EMBL/GenBank/DDBJ databases">
        <title>Vallitalea longa sp. nov., an anaerobic bacterium isolated from marine sediment.</title>
        <authorList>
            <person name="Hirano S."/>
            <person name="Terahara T."/>
            <person name="Mori K."/>
            <person name="Hamada M."/>
            <person name="Matsumoto R."/>
            <person name="Kobayashi T."/>
        </authorList>
    </citation>
    <scope>NUCLEOTIDE SEQUENCE</scope>
    <source>
        <strain evidence="3">SH18-1</strain>
    </source>
</reference>
<dbReference type="EMBL" id="BRLB01000010">
    <property type="protein sequence ID" value="GKX30598.1"/>
    <property type="molecule type" value="Genomic_DNA"/>
</dbReference>
<dbReference type="Pfam" id="PF07833">
    <property type="entry name" value="Cu_amine_oxidN1"/>
    <property type="match status" value="2"/>
</dbReference>
<evidence type="ECO:0000259" key="2">
    <source>
        <dbReference type="Pfam" id="PF07833"/>
    </source>
</evidence>
<dbReference type="Gene3D" id="3.30.457.10">
    <property type="entry name" value="Copper amine oxidase-like, N-terminal domain"/>
    <property type="match status" value="1"/>
</dbReference>
<proteinExistence type="predicted"/>
<dbReference type="RefSeq" id="WP_281816912.1">
    <property type="nucleotide sequence ID" value="NZ_BRLB01000010.1"/>
</dbReference>
<dbReference type="Proteomes" id="UP001144256">
    <property type="component" value="Unassembled WGS sequence"/>
</dbReference>
<evidence type="ECO:0000256" key="1">
    <source>
        <dbReference type="SAM" id="SignalP"/>
    </source>
</evidence>